<gene>
    <name evidence="3" type="ORF">KUV26_01350</name>
</gene>
<accession>A0ABS7NA51</accession>
<keyword evidence="1" id="KW-0732">Signal</keyword>
<proteinExistence type="predicted"/>
<comment type="caution">
    <text evidence="3">The sequence shown here is derived from an EMBL/GenBank/DDBJ whole genome shotgun (WGS) entry which is preliminary data.</text>
</comment>
<evidence type="ECO:0000256" key="1">
    <source>
        <dbReference type="SAM" id="SignalP"/>
    </source>
</evidence>
<dbReference type="Pfam" id="PF05257">
    <property type="entry name" value="CHAP"/>
    <property type="match status" value="1"/>
</dbReference>
<feature type="chain" id="PRO_5045954663" evidence="1">
    <location>
        <begin position="25"/>
        <end position="183"/>
    </location>
</feature>
<dbReference type="EMBL" id="JAHVJA010000001">
    <property type="protein sequence ID" value="MBY6138074.1"/>
    <property type="molecule type" value="Genomic_DNA"/>
</dbReference>
<dbReference type="SUPFAM" id="SSF54001">
    <property type="entry name" value="Cysteine proteinases"/>
    <property type="match status" value="1"/>
</dbReference>
<dbReference type="Gene3D" id="3.90.1720.10">
    <property type="entry name" value="endopeptidase domain like (from Nostoc punctiforme)"/>
    <property type="match status" value="1"/>
</dbReference>
<reference evidence="3 4" key="1">
    <citation type="submission" date="2021-06" db="EMBL/GenBank/DDBJ databases">
        <title>50 bacteria genomes isolated from Dapeng, Shenzhen, China.</title>
        <authorList>
            <person name="Zheng W."/>
            <person name="Yu S."/>
            <person name="Huang Y."/>
        </authorList>
    </citation>
    <scope>NUCLEOTIDE SEQUENCE [LARGE SCALE GENOMIC DNA]</scope>
    <source>
        <strain evidence="3 4">DP1N14-2</strain>
    </source>
</reference>
<dbReference type="InterPro" id="IPR007921">
    <property type="entry name" value="CHAP_dom"/>
</dbReference>
<sequence>MNFRCAVKRLRLLPIAGAGLLLLANCGEVQNGSVSRAEVEAERLEFAVQEVQYLQSNGRRVWCVPFARNASGIEIFGNAKTWWEQAKGQFARSREPQPGAVMAFSATRSNPLGHVAVVSKVEDARRIRINHANWHRNKISLGMAVIDVSENNDWSAVRLESYPGAFGRVYPVNGFIAAEPGNG</sequence>
<evidence type="ECO:0000313" key="4">
    <source>
        <dbReference type="Proteomes" id="UP000766629"/>
    </source>
</evidence>
<dbReference type="PROSITE" id="PS50911">
    <property type="entry name" value="CHAP"/>
    <property type="match status" value="1"/>
</dbReference>
<feature type="signal peptide" evidence="1">
    <location>
        <begin position="1"/>
        <end position="24"/>
    </location>
</feature>
<dbReference type="RefSeq" id="WP_222507075.1">
    <property type="nucleotide sequence ID" value="NZ_JAHVJA010000001.1"/>
</dbReference>
<dbReference type="InterPro" id="IPR038765">
    <property type="entry name" value="Papain-like_cys_pep_sf"/>
</dbReference>
<feature type="domain" description="Peptidase C51" evidence="2">
    <location>
        <begin position="38"/>
        <end position="170"/>
    </location>
</feature>
<keyword evidence="4" id="KW-1185">Reference proteome</keyword>
<protein>
    <submittedName>
        <fullName evidence="3">CHAP domain-containing protein</fullName>
    </submittedName>
</protein>
<name>A0ABS7NA51_9RHOB</name>
<evidence type="ECO:0000313" key="3">
    <source>
        <dbReference type="EMBL" id="MBY6138074.1"/>
    </source>
</evidence>
<organism evidence="3 4">
    <name type="scientific">Leisingera daeponensis</name>
    <dbReference type="NCBI Taxonomy" id="405746"/>
    <lineage>
        <taxon>Bacteria</taxon>
        <taxon>Pseudomonadati</taxon>
        <taxon>Pseudomonadota</taxon>
        <taxon>Alphaproteobacteria</taxon>
        <taxon>Rhodobacterales</taxon>
        <taxon>Roseobacteraceae</taxon>
        <taxon>Leisingera</taxon>
    </lineage>
</organism>
<dbReference type="Proteomes" id="UP000766629">
    <property type="component" value="Unassembled WGS sequence"/>
</dbReference>
<evidence type="ECO:0000259" key="2">
    <source>
        <dbReference type="PROSITE" id="PS50911"/>
    </source>
</evidence>